<evidence type="ECO:0000256" key="1">
    <source>
        <dbReference type="SAM" id="Coils"/>
    </source>
</evidence>
<sequence length="522" mass="61920">MCLYVTKKYVHRDGRTEIVPELVHCRHSNGREPCSNLSRREQIIQVGSSSSSPGLTPHDGMSTVSSSMPATPISTTSGGLPAFGLHKGTYGGNANYEDRSPSKSPTRTNRRFRLFLDSESRSPRGTRPPAPRPVVTQAQPPSPSSPLGYGRTARLPERTRTDHRRVRSDSDFGDSLLTARPHTAEDRATEIVDRANARDQLRRENRERLREEADIRRQREELDRQTAERIHKDQRREKEEKLLDEQEQRTAERLRAREQLREEAARRREQEDRAKQDREQRDRMRARQAEEDARKEERERQEVAEREQVDRLRRQIREGREREERERREQQEARDQRQRDLRTRQTRSRQAEQEINEQARITDERQRHDLRVQIEARERHLQEAEARLLRRRQEENARQEELCQAQRDFEELDRRIRASEARAGETLNRLDGPRFGERRNLTATQSPYLDALFQPPLPLDDAEYRRRRGEQVLERARQQAETWDNDEEFGAYRVPLIRRNTTTGGDRSRETNYRNMRRRYPS</sequence>
<feature type="region of interest" description="Disordered" evidence="2">
    <location>
        <begin position="46"/>
        <end position="193"/>
    </location>
</feature>
<feature type="compositionally biased region" description="Basic and acidic residues" evidence="2">
    <location>
        <begin position="320"/>
        <end position="343"/>
    </location>
</feature>
<feature type="compositionally biased region" description="Polar residues" evidence="2">
    <location>
        <begin position="62"/>
        <end position="78"/>
    </location>
</feature>
<accession>A0A6A6UP37</accession>
<gene>
    <name evidence="3" type="ORF">BT63DRAFT_159508</name>
</gene>
<feature type="region of interest" description="Disordered" evidence="2">
    <location>
        <begin position="499"/>
        <end position="522"/>
    </location>
</feature>
<organism evidence="3 4">
    <name type="scientific">Microthyrium microscopicum</name>
    <dbReference type="NCBI Taxonomy" id="703497"/>
    <lineage>
        <taxon>Eukaryota</taxon>
        <taxon>Fungi</taxon>
        <taxon>Dikarya</taxon>
        <taxon>Ascomycota</taxon>
        <taxon>Pezizomycotina</taxon>
        <taxon>Dothideomycetes</taxon>
        <taxon>Dothideomycetes incertae sedis</taxon>
        <taxon>Microthyriales</taxon>
        <taxon>Microthyriaceae</taxon>
        <taxon>Microthyrium</taxon>
    </lineage>
</organism>
<dbReference type="Proteomes" id="UP000799302">
    <property type="component" value="Unassembled WGS sequence"/>
</dbReference>
<dbReference type="EMBL" id="MU004231">
    <property type="protein sequence ID" value="KAF2673540.1"/>
    <property type="molecule type" value="Genomic_DNA"/>
</dbReference>
<name>A0A6A6UP37_9PEZI</name>
<protein>
    <submittedName>
        <fullName evidence="3">Uncharacterized protein</fullName>
    </submittedName>
</protein>
<evidence type="ECO:0000256" key="2">
    <source>
        <dbReference type="SAM" id="MobiDB-lite"/>
    </source>
</evidence>
<feature type="compositionally biased region" description="Basic and acidic residues" evidence="2">
    <location>
        <begin position="182"/>
        <end position="193"/>
    </location>
</feature>
<evidence type="ECO:0000313" key="4">
    <source>
        <dbReference type="Proteomes" id="UP000799302"/>
    </source>
</evidence>
<proteinExistence type="predicted"/>
<feature type="coiled-coil region" evidence="1">
    <location>
        <begin position="367"/>
        <end position="394"/>
    </location>
</feature>
<keyword evidence="1" id="KW-0175">Coiled coil</keyword>
<keyword evidence="4" id="KW-1185">Reference proteome</keyword>
<feature type="region of interest" description="Disordered" evidence="2">
    <location>
        <begin position="216"/>
        <end position="307"/>
    </location>
</feature>
<evidence type="ECO:0000313" key="3">
    <source>
        <dbReference type="EMBL" id="KAF2673540.1"/>
    </source>
</evidence>
<dbReference type="AlphaFoldDB" id="A0A6A6UP37"/>
<reference evidence="3" key="1">
    <citation type="journal article" date="2020" name="Stud. Mycol.">
        <title>101 Dothideomycetes genomes: a test case for predicting lifestyles and emergence of pathogens.</title>
        <authorList>
            <person name="Haridas S."/>
            <person name="Albert R."/>
            <person name="Binder M."/>
            <person name="Bloem J."/>
            <person name="Labutti K."/>
            <person name="Salamov A."/>
            <person name="Andreopoulos B."/>
            <person name="Baker S."/>
            <person name="Barry K."/>
            <person name="Bills G."/>
            <person name="Bluhm B."/>
            <person name="Cannon C."/>
            <person name="Castanera R."/>
            <person name="Culley D."/>
            <person name="Daum C."/>
            <person name="Ezra D."/>
            <person name="Gonzalez J."/>
            <person name="Henrissat B."/>
            <person name="Kuo A."/>
            <person name="Liang C."/>
            <person name="Lipzen A."/>
            <person name="Lutzoni F."/>
            <person name="Magnuson J."/>
            <person name="Mondo S."/>
            <person name="Nolan M."/>
            <person name="Ohm R."/>
            <person name="Pangilinan J."/>
            <person name="Park H.-J."/>
            <person name="Ramirez L."/>
            <person name="Alfaro M."/>
            <person name="Sun H."/>
            <person name="Tritt A."/>
            <person name="Yoshinaga Y."/>
            <person name="Zwiers L.-H."/>
            <person name="Turgeon B."/>
            <person name="Goodwin S."/>
            <person name="Spatafora J."/>
            <person name="Crous P."/>
            <person name="Grigoriev I."/>
        </authorList>
    </citation>
    <scope>NUCLEOTIDE SEQUENCE</scope>
    <source>
        <strain evidence="3">CBS 115976</strain>
    </source>
</reference>
<feature type="region of interest" description="Disordered" evidence="2">
    <location>
        <begin position="320"/>
        <end position="364"/>
    </location>
</feature>